<dbReference type="EMBL" id="JBFOLJ010000002">
    <property type="protein sequence ID" value="KAL2553909.1"/>
    <property type="molecule type" value="Genomic_DNA"/>
</dbReference>
<keyword evidence="3" id="KW-1185">Reference proteome</keyword>
<sequence length="102" mass="11798">MGGHKEGDKQKYHGEEQHKPENGGYGCDYKPEHGRYGGDHKPKHGGYGGDHKTKYGRSEPKKWLVEKIKENIYGGESEHAHGNEEEKKNHEHGHNQTWRIWL</sequence>
<gene>
    <name evidence="2" type="ORF">Fot_07528</name>
</gene>
<feature type="compositionally biased region" description="Basic and acidic residues" evidence="1">
    <location>
        <begin position="29"/>
        <end position="40"/>
    </location>
</feature>
<proteinExistence type="predicted"/>
<feature type="region of interest" description="Disordered" evidence="1">
    <location>
        <begin position="1"/>
        <end position="58"/>
    </location>
</feature>
<feature type="compositionally biased region" description="Basic and acidic residues" evidence="1">
    <location>
        <begin position="49"/>
        <end position="58"/>
    </location>
</feature>
<dbReference type="AlphaFoldDB" id="A0ABD1WW55"/>
<feature type="region of interest" description="Disordered" evidence="1">
    <location>
        <begin position="75"/>
        <end position="102"/>
    </location>
</feature>
<dbReference type="Proteomes" id="UP001604277">
    <property type="component" value="Unassembled WGS sequence"/>
</dbReference>
<feature type="compositionally biased region" description="Basic and acidic residues" evidence="1">
    <location>
        <begin position="75"/>
        <end position="94"/>
    </location>
</feature>
<comment type="caution">
    <text evidence="2">The sequence shown here is derived from an EMBL/GenBank/DDBJ whole genome shotgun (WGS) entry which is preliminary data.</text>
</comment>
<organism evidence="2 3">
    <name type="scientific">Forsythia ovata</name>
    <dbReference type="NCBI Taxonomy" id="205694"/>
    <lineage>
        <taxon>Eukaryota</taxon>
        <taxon>Viridiplantae</taxon>
        <taxon>Streptophyta</taxon>
        <taxon>Embryophyta</taxon>
        <taxon>Tracheophyta</taxon>
        <taxon>Spermatophyta</taxon>
        <taxon>Magnoliopsida</taxon>
        <taxon>eudicotyledons</taxon>
        <taxon>Gunneridae</taxon>
        <taxon>Pentapetalae</taxon>
        <taxon>asterids</taxon>
        <taxon>lamiids</taxon>
        <taxon>Lamiales</taxon>
        <taxon>Oleaceae</taxon>
        <taxon>Forsythieae</taxon>
        <taxon>Forsythia</taxon>
    </lineage>
</organism>
<evidence type="ECO:0000313" key="2">
    <source>
        <dbReference type="EMBL" id="KAL2553909.1"/>
    </source>
</evidence>
<evidence type="ECO:0000256" key="1">
    <source>
        <dbReference type="SAM" id="MobiDB-lite"/>
    </source>
</evidence>
<feature type="compositionally biased region" description="Basic and acidic residues" evidence="1">
    <location>
        <begin position="1"/>
        <end position="21"/>
    </location>
</feature>
<name>A0ABD1WW55_9LAMI</name>
<accession>A0ABD1WW55</accession>
<protein>
    <submittedName>
        <fullName evidence="2">Protein SRC1-like</fullName>
    </submittedName>
</protein>
<reference evidence="3" key="1">
    <citation type="submission" date="2024-07" db="EMBL/GenBank/DDBJ databases">
        <title>Two chromosome-level genome assemblies of Korean endemic species Abeliophyllum distichum and Forsythia ovata (Oleaceae).</title>
        <authorList>
            <person name="Jang H."/>
        </authorList>
    </citation>
    <scope>NUCLEOTIDE SEQUENCE [LARGE SCALE GENOMIC DNA]</scope>
</reference>
<evidence type="ECO:0000313" key="3">
    <source>
        <dbReference type="Proteomes" id="UP001604277"/>
    </source>
</evidence>